<dbReference type="Gene3D" id="2.60.40.10">
    <property type="entry name" value="Immunoglobulins"/>
    <property type="match status" value="1"/>
</dbReference>
<dbReference type="EMBL" id="FZNZ01000002">
    <property type="protein sequence ID" value="SNR63272.1"/>
    <property type="molecule type" value="Genomic_DNA"/>
</dbReference>
<proteinExistence type="inferred from homology"/>
<evidence type="ECO:0000256" key="2">
    <source>
        <dbReference type="ARBA" id="ARBA00022729"/>
    </source>
</evidence>
<dbReference type="AlphaFoldDB" id="A0A2K9H5S5"/>
<dbReference type="InterPro" id="IPR013783">
    <property type="entry name" value="Ig-like_fold"/>
</dbReference>
<dbReference type="Gene3D" id="3.80.10.10">
    <property type="entry name" value="Ribonuclease Inhibitor"/>
    <property type="match status" value="2"/>
</dbReference>
<dbReference type="Proteomes" id="UP000198427">
    <property type="component" value="Unassembled WGS sequence"/>
</dbReference>
<dbReference type="Gene3D" id="2.60.40.1180">
    <property type="entry name" value="Golgi alpha-mannosidase II"/>
    <property type="match status" value="1"/>
</dbReference>
<sequence>MRLKRLLILCVALSASVFSFADDFVYDNLKYTTSSDKSVTLVDGKRASGEVIIPSVVRNNKKVYSVTAIAHNAFERNNAITAVTIPSSVSTIGYSAFNSCKGLQRVMDASRVVEMQGFEYTDCTSLTSVTLSGTLQKIGHRSFAGTALTRLVLPESVKEIGGEAFQDCHQLTSVQFDKGLLYIKDHAFKNSGLASLELPEGIKEIGEWSFEGCKSLKTIQIPQSVTTLGMGAFYTCSALESVVLPFSLTNIGDRTFNGCRHLSAVYYLGSSCPSLGQNTFVDVSNDFGVYVKPSALPVLQGIAYVSDKVKGSFPYQQNSKYATFSRPFDVDFSAATGLKAYIAKGNSGQSSVALMPVTTASAGTGLVIEATPNTVYQLRLADNAPQYVDNALRVSTGTTVEAIASKVREDMTLRYNPVELTTDKVRYEPETTVIFTSKYVLPANAKVRYLHGNTVVETDEIGEKQRWIWKVPAQNFTGYMAEIYVDNGTSEQTLATIGIDVSTEWGRFPRYGFVSHYGSDKTPEQVKKEVDMLNRYHMTGIQFYDWQWKHHIPFPQDSTKWRDIGLRNVYKSSIENYINQLHGVGSKCMFYDLVYGVTGRMIDGKPETVDNFDGHDGISSDWGWIDLHEKKGGGYDLRQVQYPLGNWPSIYVMNPGNPQWVNYLSGSINKVYQNLRFDGYHIDQLGHQREAYYLNLKSKKVNEKKVYTDGDRRDTHDFEDYFANFINRMKADNHNKYLVMNAVSTFGGAKIVGTGNVEFGYNEMWGDDDYLWNYRKIIQDNRHNNGKNTFNTVFAAYLHCRNGNGGQFHTSSALFGNATIFALGGSRIELSGDHMLFTEYFPDNARKMSEKLQKSIIHYYDFLVAYENYLRDGNVETSVNMTMDGVNVAAWDLSNPNPSVAEAANQTIGPKSYSVNTYSTTKGDVTMIQLLNYSNVSRDNFNIRDLKETMPEPNVLKNKKIVLDDATSVSRIWVASPDYLGGAPQEVVFSQREGKVSFILPSLAYWTMVVVEHGNKADSSETEVKNYVLQGESFVEAKDEAVPVGEAYLSFPATVAKTLQASLPLVPVTDGITNVTDNVRTGYYTVSGIKVDKPVKGVYIHNGKKIMGK</sequence>
<dbReference type="OrthoDB" id="9778932at2"/>
<dbReference type="SUPFAM" id="SSF52058">
    <property type="entry name" value="L domain-like"/>
    <property type="match status" value="1"/>
</dbReference>
<dbReference type="InterPro" id="IPR026906">
    <property type="entry name" value="LRR_5"/>
</dbReference>
<dbReference type="RefSeq" id="WP_089365321.1">
    <property type="nucleotide sequence ID" value="NZ_CP023863.1"/>
</dbReference>
<evidence type="ECO:0000256" key="1">
    <source>
        <dbReference type="ARBA" id="ARBA00010837"/>
    </source>
</evidence>
<evidence type="ECO:0000313" key="4">
    <source>
        <dbReference type="Proteomes" id="UP000198427"/>
    </source>
</evidence>
<evidence type="ECO:0000313" key="3">
    <source>
        <dbReference type="EMBL" id="SNR63272.1"/>
    </source>
</evidence>
<keyword evidence="2" id="KW-0732">Signal</keyword>
<reference evidence="3 4" key="1">
    <citation type="submission" date="2017-06" db="EMBL/GenBank/DDBJ databases">
        <authorList>
            <person name="Varghese N."/>
            <person name="Submissions S."/>
        </authorList>
    </citation>
    <scope>NUCLEOTIDE SEQUENCE [LARGE SCALE GENOMIC DNA]</scope>
    <source>
        <strain evidence="3 4">DSM 26989</strain>
    </source>
</reference>
<gene>
    <name evidence="3" type="ORF">SAMN06265364_10267</name>
</gene>
<dbReference type="GeneID" id="94027900"/>
<dbReference type="CDD" id="cd14745">
    <property type="entry name" value="GH66"/>
    <property type="match status" value="1"/>
</dbReference>
<comment type="caution">
    <text evidence="3">The sequence shown here is derived from an EMBL/GenBank/DDBJ whole genome shotgun (WGS) entry which is preliminary data.</text>
</comment>
<keyword evidence="4" id="KW-1185">Reference proteome</keyword>
<dbReference type="KEGG" id="pje:CRM71_00395"/>
<dbReference type="InterPro" id="IPR025092">
    <property type="entry name" value="Glyco_hydro_66"/>
</dbReference>
<name>A0A2K9H5S5_9BACT</name>
<accession>A0A2K9H5S5</accession>
<protein>
    <submittedName>
        <fullName evidence="3">Dextranase</fullName>
    </submittedName>
</protein>
<dbReference type="Pfam" id="PF13306">
    <property type="entry name" value="LRR_5"/>
    <property type="match status" value="1"/>
</dbReference>
<dbReference type="InterPro" id="IPR013780">
    <property type="entry name" value="Glyco_hydro_b"/>
</dbReference>
<dbReference type="Gene3D" id="3.20.20.80">
    <property type="entry name" value="Glycosidases"/>
    <property type="match status" value="1"/>
</dbReference>
<comment type="similarity">
    <text evidence="1">Belongs to the glycosyl hydrolase 66 family.</text>
</comment>
<dbReference type="InterPro" id="IPR032675">
    <property type="entry name" value="LRR_dom_sf"/>
</dbReference>
<dbReference type="PANTHER" id="PTHR45661:SF3">
    <property type="entry name" value="IG-LIKE DOMAIN-CONTAINING PROTEIN"/>
    <property type="match status" value="1"/>
</dbReference>
<dbReference type="Pfam" id="PF13199">
    <property type="entry name" value="Glyco_hydro_66"/>
    <property type="match status" value="1"/>
</dbReference>
<dbReference type="PANTHER" id="PTHR45661">
    <property type="entry name" value="SURFACE ANTIGEN"/>
    <property type="match status" value="1"/>
</dbReference>
<organism evidence="3 4">
    <name type="scientific">Prevotella jejuni</name>
    <dbReference type="NCBI Taxonomy" id="1177574"/>
    <lineage>
        <taxon>Bacteria</taxon>
        <taxon>Pseudomonadati</taxon>
        <taxon>Bacteroidota</taxon>
        <taxon>Bacteroidia</taxon>
        <taxon>Bacteroidales</taxon>
        <taxon>Prevotellaceae</taxon>
        <taxon>Prevotella</taxon>
    </lineage>
</organism>
<dbReference type="InterPro" id="IPR053139">
    <property type="entry name" value="Surface_bspA-like"/>
</dbReference>